<organism evidence="1 2">
    <name type="scientific">Rhizobium giardinii</name>
    <dbReference type="NCBI Taxonomy" id="56731"/>
    <lineage>
        <taxon>Bacteria</taxon>
        <taxon>Pseudomonadati</taxon>
        <taxon>Pseudomonadota</taxon>
        <taxon>Alphaproteobacteria</taxon>
        <taxon>Hyphomicrobiales</taxon>
        <taxon>Rhizobiaceae</taxon>
        <taxon>Rhizobium/Agrobacterium group</taxon>
        <taxon>Rhizobium</taxon>
    </lineage>
</organism>
<sequence>MWQNIKHRQYLQPVRASGGVAETSTFDWRQLRSEKVPGLRMAFTPASQGHLAAVEQVPTAAAFSSVCNRAIAWMTLAGDRRPRFALRIWETSISHRFFFCPASQGKVAVVGPVPAAATSLGSEKKRGLAVEIVPGGRPR</sequence>
<gene>
    <name evidence="1" type="ORF">GGD55_005507</name>
</gene>
<accession>A0A7W8UHL9</accession>
<dbReference type="AlphaFoldDB" id="A0A7W8UHL9"/>
<name>A0A7W8UHL9_9HYPH</name>
<evidence type="ECO:0000313" key="1">
    <source>
        <dbReference type="EMBL" id="MBB5538767.1"/>
    </source>
</evidence>
<reference evidence="1 2" key="1">
    <citation type="submission" date="2020-08" db="EMBL/GenBank/DDBJ databases">
        <title>Genomic Encyclopedia of Type Strains, Phase IV (KMG-V): Genome sequencing to study the core and pangenomes of soil and plant-associated prokaryotes.</title>
        <authorList>
            <person name="Whitman W."/>
        </authorList>
    </citation>
    <scope>NUCLEOTIDE SEQUENCE [LARGE SCALE GENOMIC DNA]</scope>
    <source>
        <strain evidence="1 2">SEMIA 4084</strain>
    </source>
</reference>
<dbReference type="Proteomes" id="UP000585507">
    <property type="component" value="Unassembled WGS sequence"/>
</dbReference>
<dbReference type="RefSeq" id="WP_018325625.1">
    <property type="nucleotide sequence ID" value="NZ_JACHBK010000015.1"/>
</dbReference>
<evidence type="ECO:0000313" key="2">
    <source>
        <dbReference type="Proteomes" id="UP000585507"/>
    </source>
</evidence>
<dbReference type="EMBL" id="JACHBK010000015">
    <property type="protein sequence ID" value="MBB5538767.1"/>
    <property type="molecule type" value="Genomic_DNA"/>
</dbReference>
<comment type="caution">
    <text evidence="1">The sequence shown here is derived from an EMBL/GenBank/DDBJ whole genome shotgun (WGS) entry which is preliminary data.</text>
</comment>
<protein>
    <submittedName>
        <fullName evidence="1">Uncharacterized protein</fullName>
    </submittedName>
</protein>
<proteinExistence type="predicted"/>
<keyword evidence="2" id="KW-1185">Reference proteome</keyword>